<reference evidence="1 2" key="1">
    <citation type="submission" date="2019-09" db="EMBL/GenBank/DDBJ databases">
        <title>Genome sequence of Rhodovastum atsumiense, a diverse member of the Acetobacteraceae family of non-sulfur purple photosynthetic bacteria.</title>
        <authorList>
            <person name="Meyer T."/>
            <person name="Kyndt J."/>
        </authorList>
    </citation>
    <scope>NUCLEOTIDE SEQUENCE [LARGE SCALE GENOMIC DNA]</scope>
    <source>
        <strain evidence="1 2">DSM 21279</strain>
    </source>
</reference>
<dbReference type="EMBL" id="VWPK01000033">
    <property type="protein sequence ID" value="KAA5610388.1"/>
    <property type="molecule type" value="Genomic_DNA"/>
</dbReference>
<sequence length="73" mass="7731">MSGFGGVPYRFEACEIATDDGVVAIPDGVAFVPDPIGSGSASVEICFSYLRRTLHLSRSEWDRVLTAGLAQPA</sequence>
<gene>
    <name evidence="1" type="ORF">F1189_19355</name>
</gene>
<keyword evidence="2" id="KW-1185">Reference proteome</keyword>
<organism evidence="1 2">
    <name type="scientific">Rhodovastum atsumiense</name>
    <dbReference type="NCBI Taxonomy" id="504468"/>
    <lineage>
        <taxon>Bacteria</taxon>
        <taxon>Pseudomonadati</taxon>
        <taxon>Pseudomonadota</taxon>
        <taxon>Alphaproteobacteria</taxon>
        <taxon>Acetobacterales</taxon>
        <taxon>Acetobacteraceae</taxon>
        <taxon>Rhodovastum</taxon>
    </lineage>
</organism>
<dbReference type="RefSeq" id="WP_150042517.1">
    <property type="nucleotide sequence ID" value="NZ_VWPK01000033.1"/>
</dbReference>
<evidence type="ECO:0000313" key="1">
    <source>
        <dbReference type="EMBL" id="KAA5610388.1"/>
    </source>
</evidence>
<protein>
    <submittedName>
        <fullName evidence="1">Uncharacterized protein</fullName>
    </submittedName>
</protein>
<dbReference type="Proteomes" id="UP000325255">
    <property type="component" value="Unassembled WGS sequence"/>
</dbReference>
<dbReference type="AlphaFoldDB" id="A0A5M6IS35"/>
<name>A0A5M6IS35_9PROT</name>
<evidence type="ECO:0000313" key="2">
    <source>
        <dbReference type="Proteomes" id="UP000325255"/>
    </source>
</evidence>
<accession>A0A5M6IS35</accession>
<comment type="caution">
    <text evidence="1">The sequence shown here is derived from an EMBL/GenBank/DDBJ whole genome shotgun (WGS) entry which is preliminary data.</text>
</comment>
<proteinExistence type="predicted"/>